<dbReference type="EMBL" id="SHRR01000003">
    <property type="protein sequence ID" value="TCE88161.1"/>
    <property type="molecule type" value="Genomic_DNA"/>
</dbReference>
<dbReference type="Proteomes" id="UP000291814">
    <property type="component" value="Unassembled WGS sequence"/>
</dbReference>
<feature type="compositionally biased region" description="Basic and acidic residues" evidence="1">
    <location>
        <begin position="13"/>
        <end position="25"/>
    </location>
</feature>
<evidence type="ECO:0000313" key="20">
    <source>
        <dbReference type="Proteomes" id="UP000293441"/>
    </source>
</evidence>
<evidence type="ECO:0000313" key="21">
    <source>
        <dbReference type="Proteomes" id="UP000293475"/>
    </source>
</evidence>
<evidence type="ECO:0000313" key="4">
    <source>
        <dbReference type="EMBL" id="TCD85341.1"/>
    </source>
</evidence>
<evidence type="ECO:0000313" key="2">
    <source>
        <dbReference type="EMBL" id="TCD75558.1"/>
    </source>
</evidence>
<dbReference type="Proteomes" id="UP000292787">
    <property type="component" value="Unassembled WGS sequence"/>
</dbReference>
<evidence type="ECO:0000313" key="14">
    <source>
        <dbReference type="Proteomes" id="UP000291814"/>
    </source>
</evidence>
<evidence type="ECO:0000313" key="5">
    <source>
        <dbReference type="EMBL" id="TCD86909.1"/>
    </source>
</evidence>
<dbReference type="Proteomes" id="UP000292260">
    <property type="component" value="Unassembled WGS sequence"/>
</dbReference>
<dbReference type="EMBL" id="SHQU01000006">
    <property type="protein sequence ID" value="TCE42205.1"/>
    <property type="molecule type" value="Genomic_DNA"/>
</dbReference>
<evidence type="ECO:0000313" key="22">
    <source>
        <dbReference type="Proteomes" id="UP000293701"/>
    </source>
</evidence>
<dbReference type="EMBL" id="SHPR01000005">
    <property type="protein sequence ID" value="TCD85341.1"/>
    <property type="molecule type" value="Genomic_DNA"/>
</dbReference>
<evidence type="ECO:0000313" key="17">
    <source>
        <dbReference type="Proteomes" id="UP000292260"/>
    </source>
</evidence>
<evidence type="ECO:0000313" key="23">
    <source>
        <dbReference type="Proteomes" id="UP000294241"/>
    </source>
</evidence>
<evidence type="ECO:0000313" key="6">
    <source>
        <dbReference type="EMBL" id="TCD98663.1"/>
    </source>
</evidence>
<evidence type="ECO:0000313" key="9">
    <source>
        <dbReference type="EMBL" id="TCF40843.1"/>
    </source>
</evidence>
<evidence type="ECO:0000313" key="19">
    <source>
        <dbReference type="Proteomes" id="UP000292787"/>
    </source>
</evidence>
<name>A0A0M0VL83_BIFLL</name>
<dbReference type="AlphaFoldDB" id="A0A0M0VL83"/>
<proteinExistence type="predicted"/>
<evidence type="ECO:0000313" key="11">
    <source>
        <dbReference type="EMBL" id="TCF72924.1"/>
    </source>
</evidence>
<evidence type="ECO:0000313" key="15">
    <source>
        <dbReference type="Proteomes" id="UP000291881"/>
    </source>
</evidence>
<reference evidence="2" key="2">
    <citation type="submission" date="2019-02" db="EMBL/GenBank/DDBJ databases">
        <authorList>
            <person name="Odamaki T."/>
        </authorList>
    </citation>
    <scope>NUCLEOTIDE SEQUENCE</scope>
    <source>
        <strain evidence="2">MCC10002</strain>
        <strain evidence="3">MCC10004</strain>
        <strain evidence="4">MCC10008</strain>
        <strain evidence="5">MCC10009</strain>
        <strain evidence="6">MCC10015</strain>
        <strain evidence="7">MCC10043</strain>
        <strain evidence="8">MCC10070</strain>
        <strain evidence="9">MCC10100</strain>
        <strain evidence="10">MCC10116</strain>
        <strain evidence="11">MCC10119</strain>
        <strain evidence="12">MCC10120</strain>
    </source>
</reference>
<dbReference type="EMBL" id="SHPO01000005">
    <property type="protein sequence ID" value="TCD79375.1"/>
    <property type="molecule type" value="Genomic_DNA"/>
</dbReference>
<evidence type="ECO:0000313" key="12">
    <source>
        <dbReference type="EMBL" id="TCF95969.1"/>
    </source>
</evidence>
<comment type="caution">
    <text evidence="2">The sequence shown here is derived from an EMBL/GenBank/DDBJ whole genome shotgun (WGS) entry which is preliminary data.</text>
</comment>
<evidence type="ECO:0000313" key="13">
    <source>
        <dbReference type="Proteomes" id="UP000291713"/>
    </source>
</evidence>
<protein>
    <submittedName>
        <fullName evidence="2">Uncharacterized protein</fullName>
    </submittedName>
</protein>
<dbReference type="EMBL" id="SHST01000011">
    <property type="protein sequence ID" value="TCF40843.1"/>
    <property type="molecule type" value="Genomic_DNA"/>
</dbReference>
<dbReference type="Proteomes" id="UP000294241">
    <property type="component" value="Unassembled WGS sequence"/>
</dbReference>
<dbReference type="Proteomes" id="UP000293475">
    <property type="component" value="Unassembled WGS sequence"/>
</dbReference>
<gene>
    <name evidence="2" type="ORF">MCC10002_0302</name>
    <name evidence="3" type="ORF">MCC10004_0125</name>
    <name evidence="4" type="ORF">MCC10008_0223</name>
    <name evidence="5" type="ORF">MCC10009_0265</name>
    <name evidence="6" type="ORF">MCC10015_0402</name>
    <name evidence="7" type="ORF">MCC10043_0247</name>
    <name evidence="8" type="ORF">MCC10070_0242</name>
    <name evidence="9" type="ORF">MCC10100_0291</name>
    <name evidence="10" type="ORF">MCC10116_0237</name>
    <name evidence="11" type="ORF">MCC10119_0302</name>
    <name evidence="12" type="ORF">MCC10120_0352</name>
</gene>
<feature type="region of interest" description="Disordered" evidence="1">
    <location>
        <begin position="1"/>
        <end position="36"/>
    </location>
</feature>
<evidence type="ECO:0000313" key="7">
    <source>
        <dbReference type="EMBL" id="TCE42205.1"/>
    </source>
</evidence>
<sequence>MPSADSVSMPGRLHTEETKKDESNEHVTFACPVGLN</sequence>
<evidence type="ECO:0000313" key="16">
    <source>
        <dbReference type="Proteomes" id="UP000292241"/>
    </source>
</evidence>
<dbReference type="EMBL" id="SHPX01000005">
    <property type="protein sequence ID" value="TCD98663.1"/>
    <property type="molecule type" value="Genomic_DNA"/>
</dbReference>
<dbReference type="EMBL" id="SHTU01000004">
    <property type="protein sequence ID" value="TCF95969.1"/>
    <property type="molecule type" value="Genomic_DNA"/>
</dbReference>
<dbReference type="Proteomes" id="UP000292241">
    <property type="component" value="Unassembled WGS sequence"/>
</dbReference>
<evidence type="ECO:0000313" key="18">
    <source>
        <dbReference type="Proteomes" id="UP000292729"/>
    </source>
</evidence>
<dbReference type="EMBL" id="SHTF01000002">
    <property type="protein sequence ID" value="TCF66287.1"/>
    <property type="molecule type" value="Genomic_DNA"/>
</dbReference>
<dbReference type="Proteomes" id="UP000291881">
    <property type="component" value="Unassembled WGS sequence"/>
</dbReference>
<evidence type="ECO:0000313" key="3">
    <source>
        <dbReference type="EMBL" id="TCD79375.1"/>
    </source>
</evidence>
<dbReference type="EMBL" id="SHTI01000003">
    <property type="protein sequence ID" value="TCF72924.1"/>
    <property type="molecule type" value="Genomic_DNA"/>
</dbReference>
<evidence type="ECO:0000313" key="8">
    <source>
        <dbReference type="EMBL" id="TCE88161.1"/>
    </source>
</evidence>
<organism evidence="2 22">
    <name type="scientific">Bifidobacterium longum subsp. longum</name>
    <dbReference type="NCBI Taxonomy" id="1679"/>
    <lineage>
        <taxon>Bacteria</taxon>
        <taxon>Bacillati</taxon>
        <taxon>Actinomycetota</taxon>
        <taxon>Actinomycetes</taxon>
        <taxon>Bifidobacteriales</taxon>
        <taxon>Bifidobacteriaceae</taxon>
        <taxon>Bifidobacterium</taxon>
    </lineage>
</organism>
<accession>A0A0M0VL83</accession>
<reference evidence="13 14" key="1">
    <citation type="journal article" date="2018" name="Sci. Rep.">
        <title>Genomic diversity and distribution of Bifidobacterium longum subsp. longum across the human lifespan.</title>
        <authorList>
            <person name="Odamaki T."/>
            <person name="Bottacini F."/>
            <person name="Kato K."/>
            <person name="Mitsuyama E."/>
            <person name="Yoshida K."/>
            <person name="Horigome A."/>
            <person name="Xiao J.Z."/>
            <person name="van Sinderen D."/>
        </authorList>
    </citation>
    <scope>NUCLEOTIDE SEQUENCE [LARGE SCALE GENOMIC DNA]</scope>
    <source>
        <strain evidence="2 22">MCC10002</strain>
        <strain evidence="3 21">MCC10004</strain>
        <strain evidence="4 16">MCC10008</strain>
        <strain evidence="5 15">MCC10009</strain>
        <strain evidence="6 20">MCC10015</strain>
        <strain evidence="7 17">MCC10043</strain>
        <strain evidence="8 14">MCC10070</strain>
        <strain evidence="9 23">MCC10100</strain>
        <strain evidence="10 19">MCC10116</strain>
        <strain evidence="11 18">MCC10119</strain>
        <strain evidence="12 13">MCC10120</strain>
    </source>
</reference>
<dbReference type="Proteomes" id="UP000293701">
    <property type="component" value="Unassembled WGS sequence"/>
</dbReference>
<dbReference type="Proteomes" id="UP000291713">
    <property type="component" value="Unassembled WGS sequence"/>
</dbReference>
<evidence type="ECO:0000256" key="1">
    <source>
        <dbReference type="SAM" id="MobiDB-lite"/>
    </source>
</evidence>
<dbReference type="Proteomes" id="UP000293441">
    <property type="component" value="Unassembled WGS sequence"/>
</dbReference>
<dbReference type="EMBL" id="SHPM01000006">
    <property type="protein sequence ID" value="TCD75558.1"/>
    <property type="molecule type" value="Genomic_DNA"/>
</dbReference>
<dbReference type="Proteomes" id="UP000292729">
    <property type="component" value="Unassembled WGS sequence"/>
</dbReference>
<dbReference type="EMBL" id="SHPS01000003">
    <property type="protein sequence ID" value="TCD86909.1"/>
    <property type="molecule type" value="Genomic_DNA"/>
</dbReference>
<evidence type="ECO:0000313" key="10">
    <source>
        <dbReference type="EMBL" id="TCF66287.1"/>
    </source>
</evidence>